<dbReference type="EMBL" id="FNPE01000014">
    <property type="protein sequence ID" value="SDZ18644.1"/>
    <property type="molecule type" value="Genomic_DNA"/>
</dbReference>
<proteinExistence type="predicted"/>
<evidence type="ECO:0000313" key="2">
    <source>
        <dbReference type="Proteomes" id="UP000183417"/>
    </source>
</evidence>
<sequence>MADSRIPADCLLLQWTMAAPCLASAKALARSAYGPAFGDALTQAAGLGVRLTVQRFAWSASTGRIYVYVELPGRIGVSRPAVLAVQAAAQAMLPAASNLAASRLTLAFDRPGASHGQQRHAHYTVEMDPAEGWAPEIFRWYDEEHMPGLAAVQGNIHSRRYLNHDGGPLSLACYDLQNPGVLGCPAWLQVRATAWSDITRPHFTHTVRTMFATVDAGDGAWPPY</sequence>
<gene>
    <name evidence="1" type="ORF">SAMN05421547_11418</name>
</gene>
<dbReference type="RefSeq" id="WP_034366750.1">
    <property type="nucleotide sequence ID" value="NZ_AP025556.1"/>
</dbReference>
<protein>
    <submittedName>
        <fullName evidence="1">Uncharacterized protein</fullName>
    </submittedName>
</protein>
<accession>A0A1H3QYL7</accession>
<reference evidence="1 2" key="1">
    <citation type="submission" date="2016-10" db="EMBL/GenBank/DDBJ databases">
        <authorList>
            <person name="de Groot N.N."/>
        </authorList>
    </citation>
    <scope>NUCLEOTIDE SEQUENCE [LARGE SCALE GENOMIC DNA]</scope>
    <source>
        <strain evidence="1 2">LMG 24775</strain>
    </source>
</reference>
<dbReference type="GeneID" id="94691696"/>
<dbReference type="AlphaFoldDB" id="A0A1H3QYL7"/>
<name>A0A1H3QYL7_9BURK</name>
<dbReference type="Proteomes" id="UP000183417">
    <property type="component" value="Unassembled WGS sequence"/>
</dbReference>
<evidence type="ECO:0000313" key="1">
    <source>
        <dbReference type="EMBL" id="SDZ18644.1"/>
    </source>
</evidence>
<organism evidence="1 2">
    <name type="scientific">Delftia lacustris</name>
    <dbReference type="NCBI Taxonomy" id="558537"/>
    <lineage>
        <taxon>Bacteria</taxon>
        <taxon>Pseudomonadati</taxon>
        <taxon>Pseudomonadota</taxon>
        <taxon>Betaproteobacteria</taxon>
        <taxon>Burkholderiales</taxon>
        <taxon>Comamonadaceae</taxon>
        <taxon>Delftia</taxon>
    </lineage>
</organism>